<keyword evidence="3" id="KW-1185">Reference proteome</keyword>
<evidence type="ECO:0000313" key="2">
    <source>
        <dbReference type="EMBL" id="MFE1354144.1"/>
    </source>
</evidence>
<protein>
    <submittedName>
        <fullName evidence="2">DoxX-like family protein</fullName>
    </submittedName>
</protein>
<proteinExistence type="predicted"/>
<dbReference type="EMBL" id="JBHYPX010000038">
    <property type="protein sequence ID" value="MFE1354144.1"/>
    <property type="molecule type" value="Genomic_DNA"/>
</dbReference>
<dbReference type="RefSeq" id="WP_380328982.1">
    <property type="nucleotide sequence ID" value="NZ_JBHYPW010000053.1"/>
</dbReference>
<keyword evidence="1" id="KW-0472">Membrane</keyword>
<reference evidence="2 3" key="1">
    <citation type="submission" date="2024-09" db="EMBL/GenBank/DDBJ databases">
        <title>The Natural Products Discovery Center: Release of the First 8490 Sequenced Strains for Exploring Actinobacteria Biosynthetic Diversity.</title>
        <authorList>
            <person name="Kalkreuter E."/>
            <person name="Kautsar S.A."/>
            <person name="Yang D."/>
            <person name="Bader C.D."/>
            <person name="Teijaro C.N."/>
            <person name="Fluegel L."/>
            <person name="Davis C.M."/>
            <person name="Simpson J.R."/>
            <person name="Lauterbach L."/>
            <person name="Steele A.D."/>
            <person name="Gui C."/>
            <person name="Meng S."/>
            <person name="Li G."/>
            <person name="Viehrig K."/>
            <person name="Ye F."/>
            <person name="Su P."/>
            <person name="Kiefer A.F."/>
            <person name="Nichols A."/>
            <person name="Cepeda A.J."/>
            <person name="Yan W."/>
            <person name="Fan B."/>
            <person name="Jiang Y."/>
            <person name="Adhikari A."/>
            <person name="Zheng C.-J."/>
            <person name="Schuster L."/>
            <person name="Cowan T.M."/>
            <person name="Smanski M.J."/>
            <person name="Chevrette M.G."/>
            <person name="De Carvalho L.P.S."/>
            <person name="Shen B."/>
        </authorList>
    </citation>
    <scope>NUCLEOTIDE SEQUENCE [LARGE SCALE GENOMIC DNA]</scope>
    <source>
        <strain evidence="2 3">NPDC058753</strain>
    </source>
</reference>
<evidence type="ECO:0000313" key="3">
    <source>
        <dbReference type="Proteomes" id="UP001599542"/>
    </source>
</evidence>
<dbReference type="Pfam" id="PF13781">
    <property type="entry name" value="DoxX_3"/>
    <property type="match status" value="1"/>
</dbReference>
<organism evidence="2 3">
    <name type="scientific">Kitasatospora phosalacinea</name>
    <dbReference type="NCBI Taxonomy" id="2065"/>
    <lineage>
        <taxon>Bacteria</taxon>
        <taxon>Bacillati</taxon>
        <taxon>Actinomycetota</taxon>
        <taxon>Actinomycetes</taxon>
        <taxon>Kitasatosporales</taxon>
        <taxon>Streptomycetaceae</taxon>
        <taxon>Kitasatospora</taxon>
    </lineage>
</organism>
<keyword evidence="1" id="KW-0812">Transmembrane</keyword>
<keyword evidence="1" id="KW-1133">Transmembrane helix</keyword>
<accession>A0ABW6GND3</accession>
<comment type="caution">
    <text evidence="2">The sequence shown here is derived from an EMBL/GenBank/DDBJ whole genome shotgun (WGS) entry which is preliminary data.</text>
</comment>
<evidence type="ECO:0000256" key="1">
    <source>
        <dbReference type="SAM" id="Phobius"/>
    </source>
</evidence>
<dbReference type="Proteomes" id="UP001599542">
    <property type="component" value="Unassembled WGS sequence"/>
</dbReference>
<name>A0ABW6GND3_9ACTN</name>
<dbReference type="InterPro" id="IPR025695">
    <property type="entry name" value="DoxX-like"/>
</dbReference>
<sequence>MVDLGRTRLPALAVALMWWYEGFWCKVFPGRADQRAIVEGLPLLPSGAAGALLVAIGLAEVALGVWVLLGHRPYAAAVVQTALVVGFNSGGLLVGAQHIPEPGRLVVQDLCFLALIWLVAARRPTGGGVLPGSGPAREVPAR</sequence>
<feature type="transmembrane region" description="Helical" evidence="1">
    <location>
        <begin position="48"/>
        <end position="69"/>
    </location>
</feature>
<gene>
    <name evidence="2" type="ORF">ACFW6T_19365</name>
</gene>